<dbReference type="InterPro" id="IPR049046">
    <property type="entry name" value="Beta-AFase-like_GH127_middle"/>
</dbReference>
<dbReference type="PANTHER" id="PTHR43465">
    <property type="entry name" value="DUF1680 DOMAIN PROTEIN (AFU_ORTHOLOGUE AFUA_1G08910)"/>
    <property type="match status" value="1"/>
</dbReference>
<evidence type="ECO:0000259" key="1">
    <source>
        <dbReference type="Pfam" id="PF07944"/>
    </source>
</evidence>
<evidence type="ECO:0000259" key="2">
    <source>
        <dbReference type="Pfam" id="PF20736"/>
    </source>
</evidence>
<feature type="domain" description="Non-reducing end beta-L-arabinofuranosidase-like GH127 catalytic" evidence="1">
    <location>
        <begin position="14"/>
        <end position="332"/>
    </location>
</feature>
<protein>
    <recommendedName>
        <fullName evidence="5">Glycosyl hydrolase</fullName>
    </recommendedName>
</protein>
<dbReference type="Pfam" id="PF20736">
    <property type="entry name" value="Glyco_hydro127M"/>
    <property type="match status" value="1"/>
</dbReference>
<evidence type="ECO:0000313" key="4">
    <source>
        <dbReference type="Proteomes" id="UP000070373"/>
    </source>
</evidence>
<dbReference type="InterPro" id="IPR049174">
    <property type="entry name" value="Beta-AFase-like"/>
</dbReference>
<dbReference type="AlphaFoldDB" id="A0A133UDZ3"/>
<dbReference type="InterPro" id="IPR012341">
    <property type="entry name" value="6hp_glycosidase-like_sf"/>
</dbReference>
<organism evidence="3 4">
    <name type="scientific">candidate division MSBL1 archaeon SCGC-AAA259E17</name>
    <dbReference type="NCBI Taxonomy" id="1698263"/>
    <lineage>
        <taxon>Archaea</taxon>
        <taxon>Methanobacteriati</taxon>
        <taxon>Methanobacteriota</taxon>
        <taxon>candidate division MSBL1</taxon>
    </lineage>
</organism>
<sequence length="606" mass="69312">MGKKNGKRWWPYEQTGYWIDGMLRCGILLDDDYLIERAKKQISYVIRNADEDGYLGPEHLKDGGKNRDRWAHAVFLRSLMALYSATGEDRILEAVKNHYLSETSDHSEVREVCNLEEMCWVYSETGDERLLEMALEAYEEFNRKYSSREKFPYTAKEGKCDVTKDALLSGEKPHIHGVTYNEMAKLPAILYMYTGESEFLEASLNAYEKLDRDHMLVPGVNSSNEYLAGKSPLASYETCDIADFIWSSGYLLMASGEAKFADKMERAAFNAAPGSVKNDFKSLQYFSCPNQVIATGNSDHNEYKKGSARMAYRPNHDTECCPGQVNRVMPNFIRRMWLSDGSGGLVAALYGPSRVNAEVGEKGKSVTIVENTNYPFSERIEFQIRTEDEANFTLWLRVPGWCDDAELFINGDKADRKTVPGSFLPIDRKFEHNDRVTLNLPMNPQLDHSPERGSSILMGPLVYSIPVQEKWERRDGDPRSSRNLPAWNVYPDGPWNYALAVDGENLEKEIEIEHRSKSTDPWTADSAPIALKVPVKRIDGWHLKRKETIKRGYSWKNQKEVEGNFVFTPPLPEKKELSKRMSDEKELITFLPYGCTHLRMTILPQE</sequence>
<feature type="domain" description="Non-reducing end beta-L-arabinofuranosidase-like GH127 middle" evidence="2">
    <location>
        <begin position="345"/>
        <end position="442"/>
    </location>
</feature>
<reference evidence="3 4" key="1">
    <citation type="journal article" date="2016" name="Sci. Rep.">
        <title>Metabolic traits of an uncultured archaeal lineage -MSBL1- from brine pools of the Red Sea.</title>
        <authorList>
            <person name="Mwirichia R."/>
            <person name="Alam I."/>
            <person name="Rashid M."/>
            <person name="Vinu M."/>
            <person name="Ba-Alawi W."/>
            <person name="Anthony Kamau A."/>
            <person name="Kamanda Ngugi D."/>
            <person name="Goker M."/>
            <person name="Klenk H.P."/>
            <person name="Bajic V."/>
            <person name="Stingl U."/>
        </authorList>
    </citation>
    <scope>NUCLEOTIDE SEQUENCE [LARGE SCALE GENOMIC DNA]</scope>
    <source>
        <strain evidence="3">SCGC-AAA259E17</strain>
    </source>
</reference>
<dbReference type="Gene3D" id="1.50.10.10">
    <property type="match status" value="1"/>
</dbReference>
<dbReference type="InterPro" id="IPR008928">
    <property type="entry name" value="6-hairpin_glycosidase_sf"/>
</dbReference>
<evidence type="ECO:0000313" key="3">
    <source>
        <dbReference type="EMBL" id="KXA92385.1"/>
    </source>
</evidence>
<gene>
    <name evidence="3" type="ORF">AKJ64_03315</name>
</gene>
<dbReference type="Proteomes" id="UP000070373">
    <property type="component" value="Unassembled WGS sequence"/>
</dbReference>
<dbReference type="EMBL" id="LHXN01000056">
    <property type="protein sequence ID" value="KXA92385.1"/>
    <property type="molecule type" value="Genomic_DNA"/>
</dbReference>
<dbReference type="InterPro" id="IPR012878">
    <property type="entry name" value="Beta-AFase-like_GH127_cat"/>
</dbReference>
<accession>A0A133UDZ3</accession>
<keyword evidence="4" id="KW-1185">Reference proteome</keyword>
<dbReference type="SUPFAM" id="SSF48208">
    <property type="entry name" value="Six-hairpin glycosidases"/>
    <property type="match status" value="2"/>
</dbReference>
<evidence type="ECO:0008006" key="5">
    <source>
        <dbReference type="Google" id="ProtNLM"/>
    </source>
</evidence>
<proteinExistence type="predicted"/>
<dbReference type="Pfam" id="PF07944">
    <property type="entry name" value="Beta-AFase-like_GH127_cat"/>
    <property type="match status" value="1"/>
</dbReference>
<dbReference type="GO" id="GO:0005975">
    <property type="term" value="P:carbohydrate metabolic process"/>
    <property type="evidence" value="ECO:0007669"/>
    <property type="project" value="InterPro"/>
</dbReference>
<dbReference type="PANTHER" id="PTHR43465:SF2">
    <property type="entry name" value="DUF1680 DOMAIN PROTEIN (AFU_ORTHOLOGUE AFUA_1G08910)"/>
    <property type="match status" value="1"/>
</dbReference>
<name>A0A133UDZ3_9EURY</name>
<comment type="caution">
    <text evidence="3">The sequence shown here is derived from an EMBL/GenBank/DDBJ whole genome shotgun (WGS) entry which is preliminary data.</text>
</comment>